<evidence type="ECO:0000313" key="2">
    <source>
        <dbReference type="WBParaSite" id="ALUE_0000923101-mRNA-1"/>
    </source>
</evidence>
<keyword evidence="1" id="KW-1185">Reference proteome</keyword>
<proteinExistence type="predicted"/>
<dbReference type="WBParaSite" id="ALUE_0000923101-mRNA-1">
    <property type="protein sequence ID" value="ALUE_0000923101-mRNA-1"/>
    <property type="gene ID" value="ALUE_0000923101"/>
</dbReference>
<dbReference type="AlphaFoldDB" id="A0A0M3HZQ7"/>
<evidence type="ECO:0000313" key="1">
    <source>
        <dbReference type="Proteomes" id="UP000036681"/>
    </source>
</evidence>
<protein>
    <submittedName>
        <fullName evidence="2">Myosin motor domain-containing protein</fullName>
    </submittedName>
</protein>
<dbReference type="Proteomes" id="UP000036681">
    <property type="component" value="Unplaced"/>
</dbReference>
<sequence>MKTHCVITVLGLHIRPQFQVINMCSMYHPFGRYSSSTTEARIMKAHGYDHFVKGINEMAAFV</sequence>
<reference evidence="2" key="1">
    <citation type="submission" date="2017-02" db="UniProtKB">
        <authorList>
            <consortium name="WormBaseParasite"/>
        </authorList>
    </citation>
    <scope>IDENTIFICATION</scope>
</reference>
<organism evidence="1 2">
    <name type="scientific">Ascaris lumbricoides</name>
    <name type="common">Giant roundworm</name>
    <dbReference type="NCBI Taxonomy" id="6252"/>
    <lineage>
        <taxon>Eukaryota</taxon>
        <taxon>Metazoa</taxon>
        <taxon>Ecdysozoa</taxon>
        <taxon>Nematoda</taxon>
        <taxon>Chromadorea</taxon>
        <taxon>Rhabditida</taxon>
        <taxon>Spirurina</taxon>
        <taxon>Ascaridomorpha</taxon>
        <taxon>Ascaridoidea</taxon>
        <taxon>Ascarididae</taxon>
        <taxon>Ascaris</taxon>
    </lineage>
</organism>
<accession>A0A0M3HZQ7</accession>
<name>A0A0M3HZQ7_ASCLU</name>